<evidence type="ECO:0000313" key="1">
    <source>
        <dbReference type="EMBL" id="EFW21020.1"/>
    </source>
</evidence>
<dbReference type="AlphaFoldDB" id="E9CYJ3"/>
<evidence type="ECO:0000313" key="2">
    <source>
        <dbReference type="Proteomes" id="UP000002497"/>
    </source>
</evidence>
<gene>
    <name evidence="1" type="ORF">CPSG_02863</name>
</gene>
<organism evidence="2">
    <name type="scientific">Coccidioides posadasii (strain RMSCC 757 / Silveira)</name>
    <name type="common">Valley fever fungus</name>
    <dbReference type="NCBI Taxonomy" id="443226"/>
    <lineage>
        <taxon>Eukaryota</taxon>
        <taxon>Fungi</taxon>
        <taxon>Dikarya</taxon>
        <taxon>Ascomycota</taxon>
        <taxon>Pezizomycotina</taxon>
        <taxon>Eurotiomycetes</taxon>
        <taxon>Eurotiomycetidae</taxon>
        <taxon>Onygenales</taxon>
        <taxon>Onygenaceae</taxon>
        <taxon>Coccidioides</taxon>
    </lineage>
</organism>
<dbReference type="Proteomes" id="UP000002497">
    <property type="component" value="Unassembled WGS sequence"/>
</dbReference>
<reference evidence="2" key="1">
    <citation type="journal article" date="2010" name="Genome Res.">
        <title>Population genomic sequencing of Coccidioides fungi reveals recent hybridization and transposon control.</title>
        <authorList>
            <person name="Neafsey D.E."/>
            <person name="Barker B.M."/>
            <person name="Sharpton T.J."/>
            <person name="Stajich J.E."/>
            <person name="Park D.J."/>
            <person name="Whiston E."/>
            <person name="Hung C.-Y."/>
            <person name="McMahan C."/>
            <person name="White J."/>
            <person name="Sykes S."/>
            <person name="Heiman D."/>
            <person name="Young S."/>
            <person name="Zeng Q."/>
            <person name="Abouelleil A."/>
            <person name="Aftuck L."/>
            <person name="Bessette D."/>
            <person name="Brown A."/>
            <person name="FitzGerald M."/>
            <person name="Lui A."/>
            <person name="Macdonald J.P."/>
            <person name="Priest M."/>
            <person name="Orbach M.J."/>
            <person name="Galgiani J.N."/>
            <person name="Kirkland T.N."/>
            <person name="Cole G.T."/>
            <person name="Birren B.W."/>
            <person name="Henn M.R."/>
            <person name="Taylor J.W."/>
            <person name="Rounsley S.D."/>
        </authorList>
    </citation>
    <scope>NUCLEOTIDE SEQUENCE [LARGE SCALE GENOMIC DNA]</scope>
    <source>
        <strain evidence="2">RMSCC 757 / Silveira</strain>
    </source>
</reference>
<dbReference type="HOGENOM" id="CLU_1372090_0_0_1"/>
<dbReference type="VEuPathDB" id="FungiDB:CPSG_02863"/>
<dbReference type="VEuPathDB" id="FungiDB:D8B26_002710"/>
<dbReference type="EMBL" id="GL636488">
    <property type="protein sequence ID" value="EFW21020.1"/>
    <property type="molecule type" value="Genomic_DNA"/>
</dbReference>
<accession>E9CYJ3</accession>
<name>E9CYJ3_COCPS</name>
<reference evidence="2" key="2">
    <citation type="submission" date="2010-03" db="EMBL/GenBank/DDBJ databases">
        <title>The genome sequence of Coccidioides posadasii strain Silveira.</title>
        <authorList>
            <consortium name="The Broad Institute Genome Sequencing Center for Infectious Disease"/>
            <person name="Neafsey D."/>
            <person name="Orbach M."/>
            <person name="Henn M.R."/>
            <person name="Cole G.T."/>
            <person name="Galgiani J."/>
            <person name="Gardner M.J."/>
            <person name="Kirkland T.N."/>
            <person name="Taylor J.W."/>
            <person name="Young S.K."/>
            <person name="Zeng Q."/>
            <person name="Koehrsen M."/>
            <person name="Alvarado L."/>
            <person name="Berlin A."/>
            <person name="Borenstein D."/>
            <person name="Chapman S.B."/>
            <person name="Chen Z."/>
            <person name="Engels R."/>
            <person name="Freedman E."/>
            <person name="Gellesch M."/>
            <person name="Goldberg J."/>
            <person name="Griggs A."/>
            <person name="Gujja S."/>
            <person name="Heilman E."/>
            <person name="Heiman D."/>
            <person name="Howarth C."/>
            <person name="Jen D."/>
            <person name="Larson L."/>
            <person name="Mehta T."/>
            <person name="Neiman D."/>
            <person name="Park D."/>
            <person name="Pearson M."/>
            <person name="Richards J."/>
            <person name="Roberts A."/>
            <person name="Saif S."/>
            <person name="Shea T."/>
            <person name="Shenoy N."/>
            <person name="Sisk P."/>
            <person name="Stolte C."/>
            <person name="Sykes S."/>
            <person name="Walk T."/>
            <person name="White J."/>
            <person name="Yandava C."/>
            <person name="Haas B."/>
            <person name="Nusbaum C."/>
            <person name="Birren B."/>
        </authorList>
    </citation>
    <scope>NUCLEOTIDE SEQUENCE [LARGE SCALE GENOMIC DNA]</scope>
    <source>
        <strain evidence="2">RMSCC 757 / Silveira</strain>
    </source>
</reference>
<keyword evidence="2" id="KW-1185">Reference proteome</keyword>
<proteinExistence type="predicted"/>
<sequence>MAKAIPALFPDFRRVSASLKSDSLCSVLWTKVCTRALQHLTLNVAEALILEKPRLRGGRSNTYQVPAGIENRAFGIITLCIWKHQRGAVLASMPPQIPEAEFILRRDPHGLHLAVSGSDRQSTQHVWIQRLPGLLSTWEAKIKSQPQLHGPISVVVLRIRLHSAIPDLEWCLFIQISTNKVITPQEEKGNIHSTASIES</sequence>
<protein>
    <submittedName>
        <fullName evidence="1">Predicted protein</fullName>
    </submittedName>
</protein>